<dbReference type="EMBL" id="JACHEK010000003">
    <property type="protein sequence ID" value="MBB6143743.1"/>
    <property type="molecule type" value="Genomic_DNA"/>
</dbReference>
<dbReference type="RefSeq" id="WP_050058666.1">
    <property type="nucleotide sequence ID" value="NZ_JACHEK010000003.1"/>
</dbReference>
<dbReference type="Proteomes" id="UP000538666">
    <property type="component" value="Unassembled WGS sequence"/>
</dbReference>
<protein>
    <submittedName>
        <fullName evidence="1">Uncharacterized protein</fullName>
    </submittedName>
</protein>
<proteinExistence type="predicted"/>
<organism evidence="1 2">
    <name type="scientific">Silvibacterium bohemicum</name>
    <dbReference type="NCBI Taxonomy" id="1577686"/>
    <lineage>
        <taxon>Bacteria</taxon>
        <taxon>Pseudomonadati</taxon>
        <taxon>Acidobacteriota</taxon>
        <taxon>Terriglobia</taxon>
        <taxon>Terriglobales</taxon>
        <taxon>Acidobacteriaceae</taxon>
        <taxon>Silvibacterium</taxon>
    </lineage>
</organism>
<keyword evidence="2" id="KW-1185">Reference proteome</keyword>
<dbReference type="AlphaFoldDB" id="A0A841JQT4"/>
<reference evidence="1 2" key="1">
    <citation type="submission" date="2020-08" db="EMBL/GenBank/DDBJ databases">
        <title>Genomic Encyclopedia of Type Strains, Phase IV (KMG-IV): sequencing the most valuable type-strain genomes for metagenomic binning, comparative biology and taxonomic classification.</title>
        <authorList>
            <person name="Goeker M."/>
        </authorList>
    </citation>
    <scope>NUCLEOTIDE SEQUENCE [LARGE SCALE GENOMIC DNA]</scope>
    <source>
        <strain evidence="1 2">DSM 103733</strain>
    </source>
</reference>
<comment type="caution">
    <text evidence="1">The sequence shown here is derived from an EMBL/GenBank/DDBJ whole genome shotgun (WGS) entry which is preliminary data.</text>
</comment>
<gene>
    <name evidence="1" type="ORF">HNQ77_001692</name>
</gene>
<name>A0A841JQT4_9BACT</name>
<evidence type="ECO:0000313" key="2">
    <source>
        <dbReference type="Proteomes" id="UP000538666"/>
    </source>
</evidence>
<evidence type="ECO:0000313" key="1">
    <source>
        <dbReference type="EMBL" id="MBB6143743.1"/>
    </source>
</evidence>
<sequence length="65" mass="7052">MPLWSSEPITLCALFSGSARLTPEVKVLLDVLGEYIGTDRDPRLKQLCAKGLFTDAKLMATSGPE</sequence>
<accession>A0A841JQT4</accession>